<dbReference type="KEGG" id="dcm:NIES806_01370"/>
<organism evidence="1 2">
    <name type="scientific">Dolichospermum compactum NIES-806</name>
    <dbReference type="NCBI Taxonomy" id="1973481"/>
    <lineage>
        <taxon>Bacteria</taxon>
        <taxon>Bacillati</taxon>
        <taxon>Cyanobacteriota</taxon>
        <taxon>Cyanophyceae</taxon>
        <taxon>Nostocales</taxon>
        <taxon>Aphanizomenonaceae</taxon>
        <taxon>Dolichospermum</taxon>
        <taxon>Dolichospermum compactum</taxon>
    </lineage>
</organism>
<sequence>MKTIWTPAPHDTTWKQEPKKEYKQTLIAFLALAGRYPKEMRKVLEEIYLEFEETDENTVIINKDNWLNRLQNLDIFMDRHHQREWKKFKNDFHKMPPQAEFVFEKKNL</sequence>
<accession>A0A1Z4UXI5</accession>
<proteinExistence type="predicted"/>
<evidence type="ECO:0000313" key="2">
    <source>
        <dbReference type="Proteomes" id="UP000218702"/>
    </source>
</evidence>
<gene>
    <name evidence="1" type="ORF">NIES806_01370</name>
</gene>
<keyword evidence="2" id="KW-1185">Reference proteome</keyword>
<name>A0A1Z4UXI5_9CYAN</name>
<dbReference type="EMBL" id="AP018316">
    <property type="protein sequence ID" value="BAZ83957.1"/>
    <property type="molecule type" value="Genomic_DNA"/>
</dbReference>
<reference evidence="1 2" key="1">
    <citation type="submission" date="2017-06" db="EMBL/GenBank/DDBJ databases">
        <title>Genome sequencing of cyanobaciteial culture collection at National Institute for Environmental Studies (NIES).</title>
        <authorList>
            <person name="Hirose Y."/>
            <person name="Shimura Y."/>
            <person name="Fujisawa T."/>
            <person name="Nakamura Y."/>
            <person name="Kawachi M."/>
        </authorList>
    </citation>
    <scope>NUCLEOTIDE SEQUENCE [LARGE SCALE GENOMIC DNA]</scope>
    <source>
        <strain evidence="1 2">NIES-806</strain>
    </source>
</reference>
<protein>
    <submittedName>
        <fullName evidence="1">Uncharacterized protein</fullName>
    </submittedName>
</protein>
<dbReference type="AlphaFoldDB" id="A0A1Z4UXI5"/>
<dbReference type="RefSeq" id="WP_231939941.1">
    <property type="nucleotide sequence ID" value="NZ_AP018316.1"/>
</dbReference>
<evidence type="ECO:0000313" key="1">
    <source>
        <dbReference type="EMBL" id="BAZ83957.1"/>
    </source>
</evidence>
<dbReference type="Proteomes" id="UP000218702">
    <property type="component" value="Chromosome"/>
</dbReference>